<keyword evidence="3" id="KW-1185">Reference proteome</keyword>
<keyword evidence="1" id="KW-1133">Transmembrane helix</keyword>
<keyword evidence="1" id="KW-0812">Transmembrane</keyword>
<keyword evidence="1" id="KW-0472">Membrane</keyword>
<comment type="caution">
    <text evidence="2">The sequence shown here is derived from an EMBL/GenBank/DDBJ whole genome shotgun (WGS) entry which is preliminary data.</text>
</comment>
<reference evidence="2" key="1">
    <citation type="journal article" date="2023" name="Mol. Phylogenet. Evol.">
        <title>Genome-scale phylogeny and comparative genomics of the fungal order Sordariales.</title>
        <authorList>
            <person name="Hensen N."/>
            <person name="Bonometti L."/>
            <person name="Westerberg I."/>
            <person name="Brannstrom I.O."/>
            <person name="Guillou S."/>
            <person name="Cros-Aarteil S."/>
            <person name="Calhoun S."/>
            <person name="Haridas S."/>
            <person name="Kuo A."/>
            <person name="Mondo S."/>
            <person name="Pangilinan J."/>
            <person name="Riley R."/>
            <person name="LaButti K."/>
            <person name="Andreopoulos B."/>
            <person name="Lipzen A."/>
            <person name="Chen C."/>
            <person name="Yan M."/>
            <person name="Daum C."/>
            <person name="Ng V."/>
            <person name="Clum A."/>
            <person name="Steindorff A."/>
            <person name="Ohm R.A."/>
            <person name="Martin F."/>
            <person name="Silar P."/>
            <person name="Natvig D.O."/>
            <person name="Lalanne C."/>
            <person name="Gautier V."/>
            <person name="Ament-Velasquez S.L."/>
            <person name="Kruys A."/>
            <person name="Hutchinson M.I."/>
            <person name="Powell A.J."/>
            <person name="Barry K."/>
            <person name="Miller A.N."/>
            <person name="Grigoriev I.V."/>
            <person name="Debuchy R."/>
            <person name="Gladieux P."/>
            <person name="Hiltunen Thoren M."/>
            <person name="Johannesson H."/>
        </authorList>
    </citation>
    <scope>NUCLEOTIDE SEQUENCE</scope>
    <source>
        <strain evidence="2">CBS 990.96</strain>
    </source>
</reference>
<feature type="transmembrane region" description="Helical" evidence="1">
    <location>
        <begin position="116"/>
        <end position="139"/>
    </location>
</feature>
<feature type="transmembrane region" description="Helical" evidence="1">
    <location>
        <begin position="151"/>
        <end position="173"/>
    </location>
</feature>
<proteinExistence type="predicted"/>
<sequence>MEYLAFFFLLSPVPGFRKEDSEPPGVCCPSEKTVEEASVEGVSTVLVSFSPSLSVAGGVQMWLRAELLGRFSAAVGCLPFIAWSWLCHPKYGAAVPSRLACCNSRPEVNLFPLQPLVLPPAGCFLFFSLSFLTSLCLLSPRCPSSDFLPSLLLENHLSLALAAGSGVFLLPLFRGWCF</sequence>
<reference evidence="2" key="2">
    <citation type="submission" date="2023-05" db="EMBL/GenBank/DDBJ databases">
        <authorList>
            <consortium name="Lawrence Berkeley National Laboratory"/>
            <person name="Steindorff A."/>
            <person name="Hensen N."/>
            <person name="Bonometti L."/>
            <person name="Westerberg I."/>
            <person name="Brannstrom I.O."/>
            <person name="Guillou S."/>
            <person name="Cros-Aarteil S."/>
            <person name="Calhoun S."/>
            <person name="Haridas S."/>
            <person name="Kuo A."/>
            <person name="Mondo S."/>
            <person name="Pangilinan J."/>
            <person name="Riley R."/>
            <person name="Labutti K."/>
            <person name="Andreopoulos B."/>
            <person name="Lipzen A."/>
            <person name="Chen C."/>
            <person name="Yanf M."/>
            <person name="Daum C."/>
            <person name="Ng V."/>
            <person name="Clum A."/>
            <person name="Ohm R."/>
            <person name="Martin F."/>
            <person name="Silar P."/>
            <person name="Natvig D."/>
            <person name="Lalanne C."/>
            <person name="Gautier V."/>
            <person name="Ament-Velasquez S.L."/>
            <person name="Kruys A."/>
            <person name="Hutchinson M.I."/>
            <person name="Powell A.J."/>
            <person name="Barry K."/>
            <person name="Miller A.N."/>
            <person name="Grigoriev I.V."/>
            <person name="Debuchy R."/>
            <person name="Gladieux P."/>
            <person name="Thoren M.H."/>
            <person name="Johannesson H."/>
        </authorList>
    </citation>
    <scope>NUCLEOTIDE SEQUENCE</scope>
    <source>
        <strain evidence="2">CBS 990.96</strain>
    </source>
</reference>
<accession>A0AAN7BK66</accession>
<evidence type="ECO:0000313" key="3">
    <source>
        <dbReference type="Proteomes" id="UP001301958"/>
    </source>
</evidence>
<dbReference type="Proteomes" id="UP001301958">
    <property type="component" value="Unassembled WGS sequence"/>
</dbReference>
<dbReference type="AlphaFoldDB" id="A0AAN7BK66"/>
<gene>
    <name evidence="2" type="ORF">QBC38DRAFT_287552</name>
</gene>
<dbReference type="EMBL" id="MU865384">
    <property type="protein sequence ID" value="KAK4224752.1"/>
    <property type="molecule type" value="Genomic_DNA"/>
</dbReference>
<evidence type="ECO:0000313" key="2">
    <source>
        <dbReference type="EMBL" id="KAK4224752.1"/>
    </source>
</evidence>
<organism evidence="2 3">
    <name type="scientific">Podospora fimiseda</name>
    <dbReference type="NCBI Taxonomy" id="252190"/>
    <lineage>
        <taxon>Eukaryota</taxon>
        <taxon>Fungi</taxon>
        <taxon>Dikarya</taxon>
        <taxon>Ascomycota</taxon>
        <taxon>Pezizomycotina</taxon>
        <taxon>Sordariomycetes</taxon>
        <taxon>Sordariomycetidae</taxon>
        <taxon>Sordariales</taxon>
        <taxon>Podosporaceae</taxon>
        <taxon>Podospora</taxon>
    </lineage>
</organism>
<evidence type="ECO:0000256" key="1">
    <source>
        <dbReference type="SAM" id="Phobius"/>
    </source>
</evidence>
<name>A0AAN7BK66_9PEZI</name>
<protein>
    <submittedName>
        <fullName evidence="2">Uncharacterized protein</fullName>
    </submittedName>
</protein>